<dbReference type="InterPro" id="IPR001789">
    <property type="entry name" value="Sig_transdc_resp-reg_receiver"/>
</dbReference>
<name>A0A7X0SSU5_9BACL</name>
<dbReference type="GO" id="GO:0000160">
    <property type="term" value="P:phosphorelay signal transduction system"/>
    <property type="evidence" value="ECO:0007669"/>
    <property type="project" value="InterPro"/>
</dbReference>
<keyword evidence="1" id="KW-0805">Transcription regulation</keyword>
<sequence>MLRVLLVDDERLARHYVCSLIDWERHGFVIVGEAEGGIEAMRAIDRNRPHIAVIDMNMPVMDGVALCRYLHEYHPDMKVIVLSSYDKYEYVRETLKNGAVDYLLKHRLDEESLLQVLEKARSDIGSAAAAAGAGPASDASEREPAPSLLAVAEWLQGLDACGDSVRGWLERRWSRERARNGFAAVMQIANFRLLTETLPDGERTGLVRSIVDLCEQSGTGDPSLMIPVPLARGDIALLFYCDGSDERAVVRDAEERLGRIEYSIDLYLGMKAVFGIGPPVRQAGGVRDSFRKAAGNAEERMRQLHAGPSGAGARTDGEKPASLTLGQEKAIRNAVEARDVHAVGEALDGIVRSLREGPASARSIQGVLSELLAIADKFWQHRPERGCGPEPDDWASRGELTRLFHLDDLLQWLKERYRRLIERLVPDSDRPIHSAVIKEAVLYVRENYPDDISLELTARRIGVTPAYLSHLFKEETGTSFTEYLNRLRVGRSKRLIEDGESRIKDIYGKAGFASYNYFFKVFKQYEGVTPSVYLKRRLEQNG</sequence>
<dbReference type="PROSITE" id="PS01124">
    <property type="entry name" value="HTH_ARAC_FAMILY_2"/>
    <property type="match status" value="1"/>
</dbReference>
<keyword evidence="4" id="KW-0597">Phosphoprotein</keyword>
<dbReference type="PROSITE" id="PS50110">
    <property type="entry name" value="RESPONSE_REGULATORY"/>
    <property type="match status" value="1"/>
</dbReference>
<dbReference type="SUPFAM" id="SSF46689">
    <property type="entry name" value="Homeodomain-like"/>
    <property type="match status" value="2"/>
</dbReference>
<keyword evidence="8" id="KW-1185">Reference proteome</keyword>
<dbReference type="GO" id="GO:0003700">
    <property type="term" value="F:DNA-binding transcription factor activity"/>
    <property type="evidence" value="ECO:0007669"/>
    <property type="project" value="InterPro"/>
</dbReference>
<dbReference type="RefSeq" id="WP_185130915.1">
    <property type="nucleotide sequence ID" value="NZ_JACJVO010000025.1"/>
</dbReference>
<dbReference type="InterPro" id="IPR011006">
    <property type="entry name" value="CheY-like_superfamily"/>
</dbReference>
<dbReference type="EMBL" id="JACJVO010000025">
    <property type="protein sequence ID" value="MBB6733248.1"/>
    <property type="molecule type" value="Genomic_DNA"/>
</dbReference>
<protein>
    <submittedName>
        <fullName evidence="7">Response regulator</fullName>
    </submittedName>
</protein>
<reference evidence="7 8" key="1">
    <citation type="submission" date="2020-08" db="EMBL/GenBank/DDBJ databases">
        <title>Cohnella phylogeny.</title>
        <authorList>
            <person name="Dunlap C."/>
        </authorList>
    </citation>
    <scope>NUCLEOTIDE SEQUENCE [LARGE SCALE GENOMIC DNA]</scope>
    <source>
        <strain evidence="7 8">CBP 2801</strain>
    </source>
</reference>
<dbReference type="SMART" id="SM00448">
    <property type="entry name" value="REC"/>
    <property type="match status" value="1"/>
</dbReference>
<feature type="domain" description="Response regulatory" evidence="6">
    <location>
        <begin position="3"/>
        <end position="120"/>
    </location>
</feature>
<dbReference type="Gene3D" id="3.40.50.2300">
    <property type="match status" value="1"/>
</dbReference>
<dbReference type="InterPro" id="IPR009057">
    <property type="entry name" value="Homeodomain-like_sf"/>
</dbReference>
<evidence type="ECO:0000256" key="3">
    <source>
        <dbReference type="ARBA" id="ARBA00023163"/>
    </source>
</evidence>
<dbReference type="Pfam" id="PF12833">
    <property type="entry name" value="HTH_18"/>
    <property type="match status" value="1"/>
</dbReference>
<feature type="modified residue" description="4-aspartylphosphate" evidence="4">
    <location>
        <position position="55"/>
    </location>
</feature>
<dbReference type="Proteomes" id="UP000564644">
    <property type="component" value="Unassembled WGS sequence"/>
</dbReference>
<evidence type="ECO:0000256" key="4">
    <source>
        <dbReference type="PROSITE-ProRule" id="PRU00169"/>
    </source>
</evidence>
<evidence type="ECO:0000313" key="8">
    <source>
        <dbReference type="Proteomes" id="UP000564644"/>
    </source>
</evidence>
<dbReference type="CDD" id="cd17536">
    <property type="entry name" value="REC_YesN-like"/>
    <property type="match status" value="1"/>
</dbReference>
<organism evidence="7 8">
    <name type="scientific">Cohnella zeiphila</name>
    <dbReference type="NCBI Taxonomy" id="2761120"/>
    <lineage>
        <taxon>Bacteria</taxon>
        <taxon>Bacillati</taxon>
        <taxon>Bacillota</taxon>
        <taxon>Bacilli</taxon>
        <taxon>Bacillales</taxon>
        <taxon>Paenibacillaceae</taxon>
        <taxon>Cohnella</taxon>
    </lineage>
</organism>
<gene>
    <name evidence="7" type="ORF">H7C18_20205</name>
</gene>
<dbReference type="GO" id="GO:0043565">
    <property type="term" value="F:sequence-specific DNA binding"/>
    <property type="evidence" value="ECO:0007669"/>
    <property type="project" value="InterPro"/>
</dbReference>
<dbReference type="Gene3D" id="1.10.10.60">
    <property type="entry name" value="Homeodomain-like"/>
    <property type="match status" value="2"/>
</dbReference>
<accession>A0A7X0SSU5</accession>
<dbReference type="PANTHER" id="PTHR43280">
    <property type="entry name" value="ARAC-FAMILY TRANSCRIPTIONAL REGULATOR"/>
    <property type="match status" value="1"/>
</dbReference>
<dbReference type="InterPro" id="IPR018060">
    <property type="entry name" value="HTH_AraC"/>
</dbReference>
<keyword evidence="2" id="KW-0238">DNA-binding</keyword>
<evidence type="ECO:0000256" key="1">
    <source>
        <dbReference type="ARBA" id="ARBA00023015"/>
    </source>
</evidence>
<proteinExistence type="predicted"/>
<dbReference type="Pfam" id="PF00072">
    <property type="entry name" value="Response_reg"/>
    <property type="match status" value="1"/>
</dbReference>
<dbReference type="SMART" id="SM00342">
    <property type="entry name" value="HTH_ARAC"/>
    <property type="match status" value="1"/>
</dbReference>
<comment type="caution">
    <text evidence="7">The sequence shown here is derived from an EMBL/GenBank/DDBJ whole genome shotgun (WGS) entry which is preliminary data.</text>
</comment>
<evidence type="ECO:0000259" key="6">
    <source>
        <dbReference type="PROSITE" id="PS50110"/>
    </source>
</evidence>
<dbReference type="SUPFAM" id="SSF52172">
    <property type="entry name" value="CheY-like"/>
    <property type="match status" value="1"/>
</dbReference>
<feature type="domain" description="HTH araC/xylS-type" evidence="5">
    <location>
        <begin position="438"/>
        <end position="536"/>
    </location>
</feature>
<keyword evidence="3" id="KW-0804">Transcription</keyword>
<dbReference type="PANTHER" id="PTHR43280:SF10">
    <property type="entry name" value="REGULATORY PROTEIN POCR"/>
    <property type="match status" value="1"/>
</dbReference>
<evidence type="ECO:0000259" key="5">
    <source>
        <dbReference type="PROSITE" id="PS01124"/>
    </source>
</evidence>
<dbReference type="AlphaFoldDB" id="A0A7X0SSU5"/>
<evidence type="ECO:0000256" key="2">
    <source>
        <dbReference type="ARBA" id="ARBA00023125"/>
    </source>
</evidence>
<evidence type="ECO:0000313" key="7">
    <source>
        <dbReference type="EMBL" id="MBB6733248.1"/>
    </source>
</evidence>